<feature type="transmembrane region" description="Helical" evidence="1">
    <location>
        <begin position="12"/>
        <end position="30"/>
    </location>
</feature>
<dbReference type="Proteomes" id="UP000184480">
    <property type="component" value="Unassembled WGS sequence"/>
</dbReference>
<keyword evidence="1" id="KW-1133">Transmembrane helix</keyword>
<organism evidence="2 3">
    <name type="scientific">Dysgonomonas macrotermitis</name>
    <dbReference type="NCBI Taxonomy" id="1346286"/>
    <lineage>
        <taxon>Bacteria</taxon>
        <taxon>Pseudomonadati</taxon>
        <taxon>Bacteroidota</taxon>
        <taxon>Bacteroidia</taxon>
        <taxon>Bacteroidales</taxon>
        <taxon>Dysgonomonadaceae</taxon>
        <taxon>Dysgonomonas</taxon>
    </lineage>
</organism>
<keyword evidence="1" id="KW-0472">Membrane</keyword>
<accession>A0A1M5K0L1</accession>
<evidence type="ECO:0000313" key="2">
    <source>
        <dbReference type="EMBL" id="SHG46346.1"/>
    </source>
</evidence>
<dbReference type="EMBL" id="FQUC01000033">
    <property type="protein sequence ID" value="SHG46346.1"/>
    <property type="molecule type" value="Genomic_DNA"/>
</dbReference>
<keyword evidence="1" id="KW-0812">Transmembrane</keyword>
<proteinExistence type="predicted"/>
<gene>
    <name evidence="2" type="ORF">SAMN05444362_1331</name>
</gene>
<feature type="non-terminal residue" evidence="2">
    <location>
        <position position="31"/>
    </location>
</feature>
<keyword evidence="3" id="KW-1185">Reference proteome</keyword>
<reference evidence="3" key="1">
    <citation type="submission" date="2016-11" db="EMBL/GenBank/DDBJ databases">
        <authorList>
            <person name="Varghese N."/>
            <person name="Submissions S."/>
        </authorList>
    </citation>
    <scope>NUCLEOTIDE SEQUENCE [LARGE SCALE GENOMIC DNA]</scope>
    <source>
        <strain evidence="3">DSM 27370</strain>
    </source>
</reference>
<sequence>MNNKILIFNLNIHIKLIFVCNIIYIDYYLYF</sequence>
<evidence type="ECO:0000256" key="1">
    <source>
        <dbReference type="SAM" id="Phobius"/>
    </source>
</evidence>
<dbReference type="AlphaFoldDB" id="A0A1M5K0L1"/>
<protein>
    <submittedName>
        <fullName evidence="2">Uncharacterized protein</fullName>
    </submittedName>
</protein>
<evidence type="ECO:0000313" key="3">
    <source>
        <dbReference type="Proteomes" id="UP000184480"/>
    </source>
</evidence>
<name>A0A1M5K0L1_9BACT</name>